<feature type="region of interest" description="Disordered" evidence="1">
    <location>
        <begin position="152"/>
        <end position="208"/>
    </location>
</feature>
<organism evidence="2 3">
    <name type="scientific">Halogeometricum luteum</name>
    <dbReference type="NCBI Taxonomy" id="2950537"/>
    <lineage>
        <taxon>Archaea</taxon>
        <taxon>Methanobacteriati</taxon>
        <taxon>Methanobacteriota</taxon>
        <taxon>Stenosarchaea group</taxon>
        <taxon>Halobacteria</taxon>
        <taxon>Halobacteriales</taxon>
        <taxon>Haloferacaceae</taxon>
        <taxon>Halogeometricum</taxon>
    </lineage>
</organism>
<proteinExistence type="predicted"/>
<dbReference type="SUPFAM" id="SSF46785">
    <property type="entry name" value="Winged helix' DNA-binding domain"/>
    <property type="match status" value="1"/>
</dbReference>
<dbReference type="RefSeq" id="WP_310929720.1">
    <property type="nucleotide sequence ID" value="NZ_JAMQOQ010000004.1"/>
</dbReference>
<evidence type="ECO:0000313" key="2">
    <source>
        <dbReference type="EMBL" id="MDS0295763.1"/>
    </source>
</evidence>
<evidence type="ECO:0000313" key="3">
    <source>
        <dbReference type="Proteomes" id="UP001254813"/>
    </source>
</evidence>
<reference evidence="2 3" key="1">
    <citation type="submission" date="2022-06" db="EMBL/GenBank/DDBJ databases">
        <title>Halogeometricum sp. a new haloarchaeum isolate from saline soil.</title>
        <authorList>
            <person name="Strakova D."/>
            <person name="Galisteo C."/>
            <person name="Sanchez-Porro C."/>
            <person name="Ventosa A."/>
        </authorList>
    </citation>
    <scope>NUCLEOTIDE SEQUENCE [LARGE SCALE GENOMIC DNA]</scope>
    <source>
        <strain evidence="3">S3BR25-2</strain>
    </source>
</reference>
<feature type="compositionally biased region" description="Basic and acidic residues" evidence="1">
    <location>
        <begin position="270"/>
        <end position="287"/>
    </location>
</feature>
<accession>A0ABU2G6I5</accession>
<feature type="compositionally biased region" description="Basic and acidic residues" evidence="1">
    <location>
        <begin position="199"/>
        <end position="208"/>
    </location>
</feature>
<evidence type="ECO:0000256" key="1">
    <source>
        <dbReference type="SAM" id="MobiDB-lite"/>
    </source>
</evidence>
<dbReference type="EMBL" id="JAMQOQ010000004">
    <property type="protein sequence ID" value="MDS0295763.1"/>
    <property type="molecule type" value="Genomic_DNA"/>
</dbReference>
<sequence length="294" mass="31291">MTSELDAADRAVLVALRNDGPVAPSEVRAAVRDGVSTEAVEERLSRLAEGGLVETDGDGYELTPSGRRLLRAESDDGASRPDVPATVEQAIEGADHRPDVEDALARAAVFLRNWGSATADEIVDAVYSEVDAEYDDGGRWWDELVRDPFGSLPGVVPPSSEGGEWRYDESRVPSTASDADEASNENCDGSDGRQVLGGDDDRFGSAKHALEREATDGAEETAFAAAFEALVDADGATAAELAERAAAETEAGSSVDPDRLVDALESVPGVRREGERLRYDRGERYSNDEESTGE</sequence>
<name>A0ABU2G6I5_9EURY</name>
<keyword evidence="3" id="KW-1185">Reference proteome</keyword>
<dbReference type="InterPro" id="IPR036390">
    <property type="entry name" value="WH_DNA-bd_sf"/>
</dbReference>
<dbReference type="InterPro" id="IPR036388">
    <property type="entry name" value="WH-like_DNA-bd_sf"/>
</dbReference>
<comment type="caution">
    <text evidence="2">The sequence shown here is derived from an EMBL/GenBank/DDBJ whole genome shotgun (WGS) entry which is preliminary data.</text>
</comment>
<gene>
    <name evidence="2" type="ORF">NDI79_16435</name>
</gene>
<dbReference type="Gene3D" id="1.10.10.10">
    <property type="entry name" value="Winged helix-like DNA-binding domain superfamily/Winged helix DNA-binding domain"/>
    <property type="match status" value="1"/>
</dbReference>
<feature type="region of interest" description="Disordered" evidence="1">
    <location>
        <begin position="242"/>
        <end position="294"/>
    </location>
</feature>
<dbReference type="Proteomes" id="UP001254813">
    <property type="component" value="Unassembled WGS sequence"/>
</dbReference>
<protein>
    <submittedName>
        <fullName evidence="2">Uncharacterized protein</fullName>
    </submittedName>
</protein>